<evidence type="ECO:0000313" key="3">
    <source>
        <dbReference type="Proteomes" id="UP000327118"/>
    </source>
</evidence>
<dbReference type="AlphaFoldDB" id="A0A5N6Z8N9"/>
<feature type="transmembrane region" description="Helical" evidence="1">
    <location>
        <begin position="304"/>
        <end position="327"/>
    </location>
</feature>
<feature type="transmembrane region" description="Helical" evidence="1">
    <location>
        <begin position="218"/>
        <end position="235"/>
    </location>
</feature>
<keyword evidence="1" id="KW-0812">Transmembrane</keyword>
<keyword evidence="3" id="KW-1185">Reference proteome</keyword>
<sequence>MAVSVDTLSVAAFTALGTIVGYLGTEVASDSIFNRLLWPSRFYNTKSLASFVGIGLLMPMGGPIHKAAVEALDQFVLAGLLQGYCRGDMLGTAFYSDTGHRYVERLSDGSKGEEKSARNAFWITVLERICWKPRVDHALPKDDEAAERTVYQVRAQRPVFVLKLSRPSSSAGDSNAPIVTGDTGPLAFRYLAGVMVSEVVTLAVGIVTAVVWKSLFSIWYLFPLVLKLVALLCCTRRNATVQAEADSKLCLAENDRQVVYEVVDISKGFFLIEGPYQLVFPFFHHYGHPVRNRRGLLGDRVREVISMLTVMAFIMVYPGALIAFVFAPVAVQWVWVGYQLYAMLAMHVYRFYGGKYIGTTQEWVAQALSRRRRLCVFDATGHGVVAELESSTVSTVAEGSQEVERLVCRVLDHAEHNGTGGEGSSS</sequence>
<gene>
    <name evidence="2" type="ORF">BDV28DRAFT_156539</name>
</gene>
<feature type="transmembrane region" description="Helical" evidence="1">
    <location>
        <begin position="333"/>
        <end position="352"/>
    </location>
</feature>
<keyword evidence="1" id="KW-0472">Membrane</keyword>
<reference evidence="3" key="1">
    <citation type="submission" date="2019-04" db="EMBL/GenBank/DDBJ databases">
        <title>Friends and foes A comparative genomics studyof 23 Aspergillus species from section Flavi.</title>
        <authorList>
            <consortium name="DOE Joint Genome Institute"/>
            <person name="Kjaerbolling I."/>
            <person name="Vesth T."/>
            <person name="Frisvad J.C."/>
            <person name="Nybo J.L."/>
            <person name="Theobald S."/>
            <person name="Kildgaard S."/>
            <person name="Isbrandt T."/>
            <person name="Kuo A."/>
            <person name="Sato A."/>
            <person name="Lyhne E.K."/>
            <person name="Kogle M.E."/>
            <person name="Wiebenga A."/>
            <person name="Kun R.S."/>
            <person name="Lubbers R.J."/>
            <person name="Makela M.R."/>
            <person name="Barry K."/>
            <person name="Chovatia M."/>
            <person name="Clum A."/>
            <person name="Daum C."/>
            <person name="Haridas S."/>
            <person name="He G."/>
            <person name="LaButti K."/>
            <person name="Lipzen A."/>
            <person name="Mondo S."/>
            <person name="Riley R."/>
            <person name="Salamov A."/>
            <person name="Simmons B.A."/>
            <person name="Magnuson J.K."/>
            <person name="Henrissat B."/>
            <person name="Mortensen U.H."/>
            <person name="Larsen T.O."/>
            <person name="Devries R.P."/>
            <person name="Grigoriev I.V."/>
            <person name="Machida M."/>
            <person name="Baker S.E."/>
            <person name="Andersen M.R."/>
        </authorList>
    </citation>
    <scope>NUCLEOTIDE SEQUENCE [LARGE SCALE GENOMIC DNA]</scope>
    <source>
        <strain evidence="3">CBS 553.77</strain>
    </source>
</reference>
<dbReference type="Proteomes" id="UP000327118">
    <property type="component" value="Unassembled WGS sequence"/>
</dbReference>
<evidence type="ECO:0000313" key="2">
    <source>
        <dbReference type="EMBL" id="KAE8354027.1"/>
    </source>
</evidence>
<accession>A0A5N6Z8N9</accession>
<dbReference type="EMBL" id="ML739082">
    <property type="protein sequence ID" value="KAE8354027.1"/>
    <property type="molecule type" value="Genomic_DNA"/>
</dbReference>
<evidence type="ECO:0000256" key="1">
    <source>
        <dbReference type="SAM" id="Phobius"/>
    </source>
</evidence>
<name>A0A5N6Z8N9_9EURO</name>
<protein>
    <submittedName>
        <fullName evidence="2">Uncharacterized protein</fullName>
    </submittedName>
</protein>
<dbReference type="OrthoDB" id="5295335at2759"/>
<keyword evidence="1" id="KW-1133">Transmembrane helix</keyword>
<feature type="transmembrane region" description="Helical" evidence="1">
    <location>
        <begin position="190"/>
        <end position="212"/>
    </location>
</feature>
<proteinExistence type="predicted"/>
<organism evidence="2 3">
    <name type="scientific">Aspergillus coremiiformis</name>
    <dbReference type="NCBI Taxonomy" id="138285"/>
    <lineage>
        <taxon>Eukaryota</taxon>
        <taxon>Fungi</taxon>
        <taxon>Dikarya</taxon>
        <taxon>Ascomycota</taxon>
        <taxon>Pezizomycotina</taxon>
        <taxon>Eurotiomycetes</taxon>
        <taxon>Eurotiomycetidae</taxon>
        <taxon>Eurotiales</taxon>
        <taxon>Aspergillaceae</taxon>
        <taxon>Aspergillus</taxon>
        <taxon>Aspergillus subgen. Circumdati</taxon>
    </lineage>
</organism>